<dbReference type="OrthoDB" id="288590at2759"/>
<dbReference type="AlphaFoldDB" id="A0A1R3KNP8"/>
<reference evidence="3" key="1">
    <citation type="submission" date="2013-09" db="EMBL/GenBank/DDBJ databases">
        <title>Corchorus olitorius genome sequencing.</title>
        <authorList>
            <person name="Alam M."/>
            <person name="Haque M.S."/>
            <person name="Islam M.S."/>
            <person name="Emdad E.M."/>
            <person name="Islam M.M."/>
            <person name="Ahmed B."/>
            <person name="Halim A."/>
            <person name="Hossen Q.M.M."/>
            <person name="Hossain M.Z."/>
            <person name="Ahmed R."/>
            <person name="Khan M.M."/>
            <person name="Islam R."/>
            <person name="Rashid M.M."/>
            <person name="Khan S.A."/>
            <person name="Rahman M.S."/>
            <person name="Alam M."/>
            <person name="Yahiya A.S."/>
            <person name="Khan M.S."/>
            <person name="Azam M.S."/>
            <person name="Haque T."/>
            <person name="Lashkar M.Z.H."/>
            <person name="Akhand A.I."/>
            <person name="Morshed G."/>
            <person name="Roy S."/>
            <person name="Uddin K.S."/>
            <person name="Rabeya T."/>
            <person name="Hossain A.S."/>
            <person name="Chowdhury A."/>
            <person name="Snigdha A.R."/>
            <person name="Mortoza M.S."/>
            <person name="Matin S.A."/>
            <person name="Hoque S.M.E."/>
            <person name="Islam M.K."/>
            <person name="Roy D.K."/>
            <person name="Haider R."/>
            <person name="Moosa M.M."/>
            <person name="Elias S.M."/>
            <person name="Hasan A.M."/>
            <person name="Jahan S."/>
            <person name="Shafiuddin M."/>
            <person name="Mahmood N."/>
            <person name="Shommy N.S."/>
        </authorList>
    </citation>
    <scope>NUCLEOTIDE SEQUENCE [LARGE SCALE GENOMIC DNA]</scope>
    <source>
        <strain evidence="3">cv. O-4</strain>
    </source>
</reference>
<protein>
    <submittedName>
        <fullName evidence="2">Oxoglutarate/iron-dependent dioxygenase</fullName>
    </submittedName>
</protein>
<dbReference type="Proteomes" id="UP000187203">
    <property type="component" value="Unassembled WGS sequence"/>
</dbReference>
<feature type="domain" description="Isopenicillin N synthase-like Fe(2+) 2OG dioxygenase" evidence="1">
    <location>
        <begin position="47"/>
        <end position="76"/>
    </location>
</feature>
<sequence>MAFQWSTRSTAGLVSRHEIGRKCTLGARTLISPEAQGAKTACVIEAPSNGRYKSCLHRAVVNSHTPRKSLGFFLCPKSDKVVTPPAELVDDCSPRIYPDLHGRCCLKSHKSITELA</sequence>
<evidence type="ECO:0000313" key="2">
    <source>
        <dbReference type="EMBL" id="OMP08628.1"/>
    </source>
</evidence>
<accession>A0A1R3KNP8</accession>
<dbReference type="InterPro" id="IPR027443">
    <property type="entry name" value="IPNS-like_sf"/>
</dbReference>
<dbReference type="Gene3D" id="2.60.120.330">
    <property type="entry name" value="B-lactam Antibiotic, Isopenicillin N Synthase, Chain"/>
    <property type="match status" value="1"/>
</dbReference>
<dbReference type="GO" id="GO:0051213">
    <property type="term" value="F:dioxygenase activity"/>
    <property type="evidence" value="ECO:0007669"/>
    <property type="project" value="UniProtKB-KW"/>
</dbReference>
<organism evidence="2 3">
    <name type="scientific">Corchorus olitorius</name>
    <dbReference type="NCBI Taxonomy" id="93759"/>
    <lineage>
        <taxon>Eukaryota</taxon>
        <taxon>Viridiplantae</taxon>
        <taxon>Streptophyta</taxon>
        <taxon>Embryophyta</taxon>
        <taxon>Tracheophyta</taxon>
        <taxon>Spermatophyta</taxon>
        <taxon>Magnoliopsida</taxon>
        <taxon>eudicotyledons</taxon>
        <taxon>Gunneridae</taxon>
        <taxon>Pentapetalae</taxon>
        <taxon>rosids</taxon>
        <taxon>malvids</taxon>
        <taxon>Malvales</taxon>
        <taxon>Malvaceae</taxon>
        <taxon>Grewioideae</taxon>
        <taxon>Apeibeae</taxon>
        <taxon>Corchorus</taxon>
    </lineage>
</organism>
<keyword evidence="2" id="KW-0560">Oxidoreductase</keyword>
<keyword evidence="2" id="KW-0223">Dioxygenase</keyword>
<dbReference type="InterPro" id="IPR044861">
    <property type="entry name" value="IPNS-like_FE2OG_OXY"/>
</dbReference>
<evidence type="ECO:0000313" key="3">
    <source>
        <dbReference type="Proteomes" id="UP000187203"/>
    </source>
</evidence>
<keyword evidence="3" id="KW-1185">Reference proteome</keyword>
<comment type="caution">
    <text evidence="2">The sequence shown here is derived from an EMBL/GenBank/DDBJ whole genome shotgun (WGS) entry which is preliminary data.</text>
</comment>
<dbReference type="EMBL" id="AWUE01012659">
    <property type="protein sequence ID" value="OMP08628.1"/>
    <property type="molecule type" value="Genomic_DNA"/>
</dbReference>
<proteinExistence type="predicted"/>
<dbReference type="SUPFAM" id="SSF51197">
    <property type="entry name" value="Clavaminate synthase-like"/>
    <property type="match status" value="1"/>
</dbReference>
<evidence type="ECO:0000259" key="1">
    <source>
        <dbReference type="Pfam" id="PF03171"/>
    </source>
</evidence>
<dbReference type="STRING" id="93759.A0A1R3KNP8"/>
<dbReference type="Pfam" id="PF03171">
    <property type="entry name" value="2OG-FeII_Oxy"/>
    <property type="match status" value="1"/>
</dbReference>
<gene>
    <name evidence="2" type="ORF">COLO4_06269</name>
</gene>
<name>A0A1R3KNP8_9ROSI</name>